<reference evidence="1 2" key="1">
    <citation type="submission" date="2012-10" db="EMBL/GenBank/DDBJ databases">
        <authorList>
            <person name="Harkins D.M."/>
            <person name="Durkin A.S."/>
            <person name="Brinkac L.M."/>
            <person name="Selengut J.D."/>
            <person name="Sanka R."/>
            <person name="DePew J."/>
            <person name="Purushe J."/>
            <person name="Peacock S.J."/>
            <person name="Thaipadungpanit J."/>
            <person name="Wuthiekanun V.W."/>
            <person name="Day N.P."/>
            <person name="Vinetz J.M."/>
            <person name="Sutton G.G."/>
            <person name="Nelson W.C."/>
            <person name="Fouts D.E."/>
        </authorList>
    </citation>
    <scope>NUCLEOTIDE SEQUENCE [LARGE SCALE GENOMIC DNA]</scope>
    <source>
        <strain evidence="1 2">H1</strain>
    </source>
</reference>
<organism evidence="1 2">
    <name type="scientific">Leptospira kirschneri str. H1</name>
    <dbReference type="NCBI Taxonomy" id="1049966"/>
    <lineage>
        <taxon>Bacteria</taxon>
        <taxon>Pseudomonadati</taxon>
        <taxon>Spirochaetota</taxon>
        <taxon>Spirochaetia</taxon>
        <taxon>Leptospirales</taxon>
        <taxon>Leptospiraceae</taxon>
        <taxon>Leptospira</taxon>
    </lineage>
</organism>
<sequence length="46" mass="5143">MASRIHPGFLKVVVPTILELVRKIVICCNSLHHFTDKLKLCGSSHT</sequence>
<accession>A0A0E2B7J5</accession>
<dbReference type="AlphaFoldDB" id="A0A0E2B7J5"/>
<gene>
    <name evidence="1" type="ORF">LEP1GSC081_3541</name>
</gene>
<dbReference type="EMBL" id="AHMY02000012">
    <property type="protein sequence ID" value="EKO17166.1"/>
    <property type="molecule type" value="Genomic_DNA"/>
</dbReference>
<dbReference type="RefSeq" id="WP_004764413.1">
    <property type="nucleotide sequence ID" value="NZ_AHMY02000012.1"/>
</dbReference>
<protein>
    <submittedName>
        <fullName evidence="1">Uncharacterized protein</fullName>
    </submittedName>
</protein>
<evidence type="ECO:0000313" key="1">
    <source>
        <dbReference type="EMBL" id="EKO17166.1"/>
    </source>
</evidence>
<comment type="caution">
    <text evidence="1">The sequence shown here is derived from an EMBL/GenBank/DDBJ whole genome shotgun (WGS) entry which is preliminary data.</text>
</comment>
<dbReference type="Proteomes" id="UP000006253">
    <property type="component" value="Unassembled WGS sequence"/>
</dbReference>
<proteinExistence type="predicted"/>
<name>A0A0E2B7J5_9LEPT</name>
<evidence type="ECO:0000313" key="2">
    <source>
        <dbReference type="Proteomes" id="UP000006253"/>
    </source>
</evidence>